<dbReference type="SUPFAM" id="SSF144000">
    <property type="entry name" value="Oxysterol-binding protein-like"/>
    <property type="match status" value="1"/>
</dbReference>
<comment type="caution">
    <text evidence="3">The sequence shown here is derived from an EMBL/GenBank/DDBJ whole genome shotgun (WGS) entry which is preliminary data.</text>
</comment>
<evidence type="ECO:0000256" key="1">
    <source>
        <dbReference type="ARBA" id="ARBA00008842"/>
    </source>
</evidence>
<dbReference type="Gene3D" id="1.10.287.2720">
    <property type="match status" value="1"/>
</dbReference>
<evidence type="ECO:0008006" key="5">
    <source>
        <dbReference type="Google" id="ProtNLM"/>
    </source>
</evidence>
<reference evidence="3" key="1">
    <citation type="submission" date="2020-03" db="EMBL/GenBank/DDBJ databases">
        <title>Draft Genome Sequence of Cylindrodendrum hubeiense.</title>
        <authorList>
            <person name="Buettner E."/>
            <person name="Kellner H."/>
        </authorList>
    </citation>
    <scope>NUCLEOTIDE SEQUENCE</scope>
    <source>
        <strain evidence="3">IHI 201604</strain>
    </source>
</reference>
<evidence type="ECO:0000313" key="3">
    <source>
        <dbReference type="EMBL" id="KAF7557316.1"/>
    </source>
</evidence>
<gene>
    <name evidence="3" type="ORF">G7Z17_g817</name>
</gene>
<dbReference type="Proteomes" id="UP000722485">
    <property type="component" value="Unassembled WGS sequence"/>
</dbReference>
<sequence length="409" mass="45578">MSLKDVTPEKVSEADSKSMSSRLLDLVKLLSSIKGDLANITSPPSFLAPSSVLENPHSWAERPSVFTAPAGEEDPQKRSLLVLRIFLTGLRNQLYVAGAPNVSIKKPLNAFLGELFLSSWADPDCKATTKLVSEQVSHHPPITAVHISSPEHGIRADGYARVEMTFSGTVNVRQIGHTMLHIDKFDEDYLLPFPDVQVRGFLSGCLYPEILGTYKIISSTGYVSEINFMGKGFFRGKKKNYFEARVYHTSQSKNSCLYEVAGVWSECWVVKDGSTGEILETYDADASENRPASMNIEAVENQDPWESRNAWKHVIGALKGGDLWTASAEKNKVEEAQRQMRVKEKQEGTQWEPLLFDSVPGNQHEAYHRLTENTGYNLMDSETKGVWRIKDEHAASVQKPFRGSLTPLG</sequence>
<evidence type="ECO:0000256" key="2">
    <source>
        <dbReference type="RuleBase" id="RU003844"/>
    </source>
</evidence>
<dbReference type="InterPro" id="IPR037239">
    <property type="entry name" value="OSBP_sf"/>
</dbReference>
<organism evidence="3 4">
    <name type="scientific">Cylindrodendrum hubeiense</name>
    <dbReference type="NCBI Taxonomy" id="595255"/>
    <lineage>
        <taxon>Eukaryota</taxon>
        <taxon>Fungi</taxon>
        <taxon>Dikarya</taxon>
        <taxon>Ascomycota</taxon>
        <taxon>Pezizomycotina</taxon>
        <taxon>Sordariomycetes</taxon>
        <taxon>Hypocreomycetidae</taxon>
        <taxon>Hypocreales</taxon>
        <taxon>Nectriaceae</taxon>
        <taxon>Cylindrodendrum</taxon>
    </lineage>
</organism>
<dbReference type="OrthoDB" id="14833at2759"/>
<dbReference type="AlphaFoldDB" id="A0A9P5HG67"/>
<keyword evidence="4" id="KW-1185">Reference proteome</keyword>
<accession>A0A9P5HG67</accession>
<dbReference type="PROSITE" id="PS01013">
    <property type="entry name" value="OSBP"/>
    <property type="match status" value="1"/>
</dbReference>
<dbReference type="Gene3D" id="3.30.70.3490">
    <property type="match status" value="1"/>
</dbReference>
<dbReference type="Gene3D" id="2.40.160.120">
    <property type="match status" value="1"/>
</dbReference>
<dbReference type="Pfam" id="PF01237">
    <property type="entry name" value="Oxysterol_BP"/>
    <property type="match status" value="1"/>
</dbReference>
<dbReference type="PANTHER" id="PTHR10972">
    <property type="entry name" value="OXYSTEROL-BINDING PROTEIN-RELATED"/>
    <property type="match status" value="1"/>
</dbReference>
<dbReference type="EMBL" id="JAANBB010000006">
    <property type="protein sequence ID" value="KAF7557316.1"/>
    <property type="molecule type" value="Genomic_DNA"/>
</dbReference>
<dbReference type="InterPro" id="IPR000648">
    <property type="entry name" value="Oxysterol-bd"/>
</dbReference>
<dbReference type="GO" id="GO:0016020">
    <property type="term" value="C:membrane"/>
    <property type="evidence" value="ECO:0007669"/>
    <property type="project" value="TreeGrafter"/>
</dbReference>
<dbReference type="InterPro" id="IPR018494">
    <property type="entry name" value="Oxysterol-bd_CS"/>
</dbReference>
<comment type="similarity">
    <text evidence="1 2">Belongs to the OSBP family.</text>
</comment>
<evidence type="ECO:0000313" key="4">
    <source>
        <dbReference type="Proteomes" id="UP000722485"/>
    </source>
</evidence>
<proteinExistence type="inferred from homology"/>
<name>A0A9P5HG67_9HYPO</name>
<dbReference type="GO" id="GO:0005829">
    <property type="term" value="C:cytosol"/>
    <property type="evidence" value="ECO:0007669"/>
    <property type="project" value="TreeGrafter"/>
</dbReference>
<protein>
    <recommendedName>
        <fullName evidence="5">Oxysterol-binding protein</fullName>
    </recommendedName>
</protein>
<dbReference type="PANTHER" id="PTHR10972:SF92">
    <property type="entry name" value="OXYSTEROL BINDING PROTEIN"/>
    <property type="match status" value="1"/>
</dbReference>
<dbReference type="GO" id="GO:0008142">
    <property type="term" value="F:oxysterol binding"/>
    <property type="evidence" value="ECO:0007669"/>
    <property type="project" value="TreeGrafter"/>
</dbReference>